<reference evidence="15" key="1">
    <citation type="submission" date="2020-03" db="EMBL/GenBank/DDBJ databases">
        <title>Transcriptomic Profiling of the Digestive Tract of the Rat Flea, Xenopsylla cheopis, Following Blood Feeding and Infection with Yersinia pestis.</title>
        <authorList>
            <person name="Bland D.M."/>
            <person name="Martens C.A."/>
            <person name="Virtaneva K."/>
            <person name="Kanakabandi K."/>
            <person name="Long D."/>
            <person name="Rosenke R."/>
            <person name="Saturday G.A."/>
            <person name="Hoyt F.H."/>
            <person name="Bruno D.P."/>
            <person name="Ribeiro J.M.C."/>
            <person name="Hinnebusch J."/>
        </authorList>
    </citation>
    <scope>NUCLEOTIDE SEQUENCE</scope>
</reference>
<dbReference type="GO" id="GO:0004340">
    <property type="term" value="F:glucokinase activity"/>
    <property type="evidence" value="ECO:0007669"/>
    <property type="project" value="TreeGrafter"/>
</dbReference>
<dbReference type="InterPro" id="IPR022672">
    <property type="entry name" value="Hexokinase_N"/>
</dbReference>
<evidence type="ECO:0000256" key="9">
    <source>
        <dbReference type="ARBA" id="ARBA00044613"/>
    </source>
</evidence>
<proteinExistence type="inferred from homology"/>
<accession>A0A6M2DPJ9</accession>
<dbReference type="Gene3D" id="3.40.367.20">
    <property type="match status" value="1"/>
</dbReference>
<dbReference type="EMBL" id="GIIL01004397">
    <property type="protein sequence ID" value="NOV48123.1"/>
    <property type="molecule type" value="Transcribed_RNA"/>
</dbReference>
<comment type="similarity">
    <text evidence="3 12">Belongs to the hexokinase family.</text>
</comment>
<evidence type="ECO:0000256" key="5">
    <source>
        <dbReference type="ARBA" id="ARBA00022741"/>
    </source>
</evidence>
<dbReference type="GO" id="GO:0005536">
    <property type="term" value="F:D-glucose binding"/>
    <property type="evidence" value="ECO:0007669"/>
    <property type="project" value="InterPro"/>
</dbReference>
<dbReference type="CDD" id="cd24019">
    <property type="entry name" value="ASKHA_NBD_HK_meta"/>
    <property type="match status" value="1"/>
</dbReference>
<evidence type="ECO:0000256" key="2">
    <source>
        <dbReference type="ARBA" id="ARBA00005028"/>
    </source>
</evidence>
<dbReference type="GO" id="GO:0008865">
    <property type="term" value="F:fructokinase activity"/>
    <property type="evidence" value="ECO:0007669"/>
    <property type="project" value="TreeGrafter"/>
</dbReference>
<dbReference type="FunFam" id="3.30.420.40:FF:000095">
    <property type="entry name" value="Phosphotransferase"/>
    <property type="match status" value="1"/>
</dbReference>
<dbReference type="PANTHER" id="PTHR19443:SF16">
    <property type="entry name" value="HEXOKINASE TYPE 1-RELATED"/>
    <property type="match status" value="1"/>
</dbReference>
<dbReference type="Pfam" id="PF00349">
    <property type="entry name" value="Hexokinase_1"/>
    <property type="match status" value="1"/>
</dbReference>
<keyword evidence="5 12" id="KW-0547">Nucleotide-binding</keyword>
<keyword evidence="7 12" id="KW-0067">ATP-binding</keyword>
<evidence type="ECO:0000256" key="12">
    <source>
        <dbReference type="RuleBase" id="RU362007"/>
    </source>
</evidence>
<dbReference type="GO" id="GO:0006006">
    <property type="term" value="P:glucose metabolic process"/>
    <property type="evidence" value="ECO:0007669"/>
    <property type="project" value="TreeGrafter"/>
</dbReference>
<evidence type="ECO:0000256" key="1">
    <source>
        <dbReference type="ARBA" id="ARBA00004888"/>
    </source>
</evidence>
<dbReference type="PROSITE" id="PS00378">
    <property type="entry name" value="HEXOKINASE_1"/>
    <property type="match status" value="1"/>
</dbReference>
<dbReference type="InterPro" id="IPR001312">
    <property type="entry name" value="Hexokinase"/>
</dbReference>
<dbReference type="PROSITE" id="PS51748">
    <property type="entry name" value="HEXOKINASE_2"/>
    <property type="match status" value="1"/>
</dbReference>
<dbReference type="InterPro" id="IPR019807">
    <property type="entry name" value="Hexokinase_BS"/>
</dbReference>
<dbReference type="InterPro" id="IPR043129">
    <property type="entry name" value="ATPase_NBD"/>
</dbReference>
<dbReference type="UniPathway" id="UPA00109">
    <property type="reaction ID" value="UER00180"/>
</dbReference>
<dbReference type="GO" id="GO:0006096">
    <property type="term" value="P:glycolytic process"/>
    <property type="evidence" value="ECO:0007669"/>
    <property type="project" value="UniProtKB-UniPathway"/>
</dbReference>
<dbReference type="UniPathway" id="UPA00242"/>
<dbReference type="GO" id="GO:0005739">
    <property type="term" value="C:mitochondrion"/>
    <property type="evidence" value="ECO:0007669"/>
    <property type="project" value="TreeGrafter"/>
</dbReference>
<comment type="catalytic activity">
    <reaction evidence="10">
        <text>D-fructose + ATP = D-fructose 6-phosphate + ADP + H(+)</text>
        <dbReference type="Rhea" id="RHEA:16125"/>
        <dbReference type="ChEBI" id="CHEBI:15378"/>
        <dbReference type="ChEBI" id="CHEBI:30616"/>
        <dbReference type="ChEBI" id="CHEBI:37721"/>
        <dbReference type="ChEBI" id="CHEBI:61527"/>
        <dbReference type="ChEBI" id="CHEBI:456216"/>
        <dbReference type="EC" id="2.7.1.1"/>
    </reaction>
    <physiologicalReaction direction="left-to-right" evidence="10">
        <dbReference type="Rhea" id="RHEA:16126"/>
    </physiologicalReaction>
</comment>
<evidence type="ECO:0000256" key="4">
    <source>
        <dbReference type="ARBA" id="ARBA00022679"/>
    </source>
</evidence>
<evidence type="ECO:0000259" key="13">
    <source>
        <dbReference type="Pfam" id="PF00349"/>
    </source>
</evidence>
<feature type="domain" description="Hexokinase C-terminal" evidence="14">
    <location>
        <begin position="209"/>
        <end position="419"/>
    </location>
</feature>
<keyword evidence="8 12" id="KW-0324">Glycolysis</keyword>
<dbReference type="Gene3D" id="3.30.420.40">
    <property type="match status" value="1"/>
</dbReference>
<dbReference type="EC" id="2.7.1.-" evidence="12"/>
<dbReference type="FunFam" id="3.40.367.20:FF:000001">
    <property type="entry name" value="Hexokinase 1"/>
    <property type="match status" value="1"/>
</dbReference>
<dbReference type="Pfam" id="PF03727">
    <property type="entry name" value="Hexokinase_2"/>
    <property type="match status" value="1"/>
</dbReference>
<evidence type="ECO:0000256" key="6">
    <source>
        <dbReference type="ARBA" id="ARBA00022777"/>
    </source>
</evidence>
<keyword evidence="4 12" id="KW-0808">Transferase</keyword>
<dbReference type="PANTHER" id="PTHR19443">
    <property type="entry name" value="HEXOKINASE"/>
    <property type="match status" value="1"/>
</dbReference>
<dbReference type="GO" id="GO:0001678">
    <property type="term" value="P:intracellular glucose homeostasis"/>
    <property type="evidence" value="ECO:0007669"/>
    <property type="project" value="InterPro"/>
</dbReference>
<dbReference type="PRINTS" id="PR00475">
    <property type="entry name" value="HEXOKINASE"/>
</dbReference>
<dbReference type="SUPFAM" id="SSF53067">
    <property type="entry name" value="Actin-like ATPase domain"/>
    <property type="match status" value="2"/>
</dbReference>
<sequence>MRMASNIIRERCSDLVLSNDKLREIMARLDAEIQKGLSRKHHDSAIVKCFITYVQSLPNGEERGKFLALDLGGTNFRVLMITLGENHEFGMVSKIYAIAESIMTGSGEQLFDHIADCLAKFIKEHKAEHETLPLGFTFSFPLNQMSLTKGLLVRWTKGFNCSGVVDQDVVTLLKDAIKKRGDINIDVCAILNDTTGTLMSCAWKNMNCRIGLIVGTGTNACYVENVQRCEMFRGQSTGDQVLINTEWGAFGDNGALDDVRSQYDVDVDEHSINPGKQLFEKMISGMYMGELARLAIVRFAKEGLLFDGKLSSMLMKRGNFFTKYVSEIEADKPGQYDNCREILDELGLSFASNEDCKCVREICELISRRAADLVSAGVATLISRTGKSNVTVGIDGSVYRYHPHFRDLMMNKISELLPQGIEVSHDIK</sequence>
<comment type="catalytic activity">
    <reaction evidence="11">
        <text>D-glucose + ATP = D-glucose 6-phosphate + ADP + H(+)</text>
        <dbReference type="Rhea" id="RHEA:17825"/>
        <dbReference type="ChEBI" id="CHEBI:4167"/>
        <dbReference type="ChEBI" id="CHEBI:15378"/>
        <dbReference type="ChEBI" id="CHEBI:30616"/>
        <dbReference type="ChEBI" id="CHEBI:61548"/>
        <dbReference type="ChEBI" id="CHEBI:456216"/>
        <dbReference type="EC" id="2.7.1.1"/>
    </reaction>
    <physiologicalReaction direction="left-to-right" evidence="11">
        <dbReference type="Rhea" id="RHEA:17826"/>
    </physiologicalReaction>
</comment>
<organism evidence="15">
    <name type="scientific">Xenopsylla cheopis</name>
    <name type="common">Oriental rat flea</name>
    <name type="synonym">Pulex cheopis</name>
    <dbReference type="NCBI Taxonomy" id="163159"/>
    <lineage>
        <taxon>Eukaryota</taxon>
        <taxon>Metazoa</taxon>
        <taxon>Ecdysozoa</taxon>
        <taxon>Arthropoda</taxon>
        <taxon>Hexapoda</taxon>
        <taxon>Insecta</taxon>
        <taxon>Pterygota</taxon>
        <taxon>Neoptera</taxon>
        <taxon>Endopterygota</taxon>
        <taxon>Siphonaptera</taxon>
        <taxon>Pulicidae</taxon>
        <taxon>Xenopsyllinae</taxon>
        <taxon>Xenopsylla</taxon>
    </lineage>
</organism>
<comment type="pathway">
    <text evidence="1">Carbohydrate degradation; glycolysis; D-glyceraldehyde 3-phosphate and glycerone phosphate from D-glucose: step 1/4.</text>
</comment>
<comment type="catalytic activity">
    <reaction evidence="9">
        <text>a D-hexose + ATP = a D-hexose 6-phosphate + ADP + H(+)</text>
        <dbReference type="Rhea" id="RHEA:22740"/>
        <dbReference type="ChEBI" id="CHEBI:4194"/>
        <dbReference type="ChEBI" id="CHEBI:15378"/>
        <dbReference type="ChEBI" id="CHEBI:30616"/>
        <dbReference type="ChEBI" id="CHEBI:229467"/>
        <dbReference type="ChEBI" id="CHEBI:456216"/>
        <dbReference type="EC" id="2.7.1.1"/>
    </reaction>
    <physiologicalReaction direction="left-to-right" evidence="9">
        <dbReference type="Rhea" id="RHEA:22741"/>
    </physiologicalReaction>
</comment>
<evidence type="ECO:0000256" key="7">
    <source>
        <dbReference type="ARBA" id="ARBA00022840"/>
    </source>
</evidence>
<evidence type="ECO:0000256" key="8">
    <source>
        <dbReference type="ARBA" id="ARBA00023152"/>
    </source>
</evidence>
<evidence type="ECO:0000256" key="10">
    <source>
        <dbReference type="ARBA" id="ARBA00047905"/>
    </source>
</evidence>
<keyword evidence="6 12" id="KW-0418">Kinase</keyword>
<dbReference type="GO" id="GO:0005829">
    <property type="term" value="C:cytosol"/>
    <property type="evidence" value="ECO:0007669"/>
    <property type="project" value="TreeGrafter"/>
</dbReference>
<evidence type="ECO:0000259" key="14">
    <source>
        <dbReference type="Pfam" id="PF03727"/>
    </source>
</evidence>
<name>A0A6M2DPJ9_XENCH</name>
<dbReference type="AlphaFoldDB" id="A0A6M2DPJ9"/>
<evidence type="ECO:0000256" key="11">
    <source>
        <dbReference type="ARBA" id="ARBA00048160"/>
    </source>
</evidence>
<feature type="domain" description="Hexokinase N-terminal" evidence="13">
    <location>
        <begin position="8"/>
        <end position="203"/>
    </location>
</feature>
<evidence type="ECO:0000313" key="15">
    <source>
        <dbReference type="EMBL" id="NOV48123.1"/>
    </source>
</evidence>
<dbReference type="InterPro" id="IPR022673">
    <property type="entry name" value="Hexokinase_C"/>
</dbReference>
<dbReference type="GO" id="GO:0005524">
    <property type="term" value="F:ATP binding"/>
    <property type="evidence" value="ECO:0007669"/>
    <property type="project" value="UniProtKB-UniRule"/>
</dbReference>
<comment type="pathway">
    <text evidence="2">Carbohydrate metabolism; hexose metabolism.</text>
</comment>
<protein>
    <recommendedName>
        <fullName evidence="12">Phosphotransferase</fullName>
        <ecNumber evidence="12">2.7.1.-</ecNumber>
    </recommendedName>
</protein>
<evidence type="ECO:0000256" key="3">
    <source>
        <dbReference type="ARBA" id="ARBA00009225"/>
    </source>
</evidence>